<protein>
    <submittedName>
        <fullName evidence="10">DNA-binding SARP family transcriptional activator/tetratricopeptide (TPR) repeat protein</fullName>
    </submittedName>
</protein>
<evidence type="ECO:0000256" key="4">
    <source>
        <dbReference type="ARBA" id="ARBA00023015"/>
    </source>
</evidence>
<sequence>MEVRLLGPVELWTDAGPLDAGPPRQRAVLAALALDAGRPVLADVLIDRVWGEAAPPRARQALHSYITRIRRALADPDAGTAPRLPFRSGGYVLECDRDRVDVHRFRALAGGPPERRADRLRQALDLWRGTPLADVAGPWAARVREGLHREHVDAVLAWAETELHAGNAAVTVPALSDLADQHPLCEPVTALLMRALHAVGRGADALHRYAAIAQRLAEELGADPAPQLQAVHRAILRGEMDHRPAPEPPAPAAASAAVPALLPPDAYGFIGRRAQLDHLDAVLTRAADQPTATAVALVTGPAGVGKTALAVHWAHRVRDRFPDGQLAIDLRGFAPGGPAVTPAEAVRRFLDALNVPRRRVPAALDAQLDLYRTELARRRVLVLLDNARDEAQVRPLLPGGPGSAVVLTSRHRLPGLVAAHGAEPVIVDLLSAPESRDLLTRRVGANRAGAEPGAVDRIVRRCARLPLALSIVAARAAHLPDFPLSVFADELDGLDAGLDPLSGEDAVTDVRAVFSSSYRALDPEAAGLFRLLGVWPGPELTVAAAASLTALPRDRARRLVATLAQAHLLTEHAAGRYAMHDLLAAYATELARRHLSAEERQAARCRVLDHYLHTAYAAAAVLNPHREQVPIGPPEPGSVAEEITGIDAAFAWFTAAYPALAAAVGRAAAAGLDGRVVPLARAVEIFLHRRGRWPEQLDVQRAGLGAAQRLGDLGAQSRAHMALGLVHTALGDYDEATDDYERAVAFFARSGDGMGQVNAHRGMSWLCERAGRPADALNHALRAVEVAQAYEFDDGQAEALNQVGWCAAMMGDHERAVAYCERALELNQRIGNVSGESNAWDSIGYAFHHLGRHAEAVPRFERALALTRRLGARLDEAEVLDHLGDAYAALNRSTEARAAWRQALAILDEWADPDAARVRAKL</sequence>
<feature type="repeat" description="TPR" evidence="7">
    <location>
        <begin position="717"/>
        <end position="750"/>
    </location>
</feature>
<dbReference type="SMART" id="SM00028">
    <property type="entry name" value="TPR"/>
    <property type="match status" value="5"/>
</dbReference>
<evidence type="ECO:0000256" key="3">
    <source>
        <dbReference type="ARBA" id="ARBA00022803"/>
    </source>
</evidence>
<dbReference type="Pfam" id="PF13424">
    <property type="entry name" value="TPR_12"/>
    <property type="match status" value="2"/>
</dbReference>
<feature type="repeat" description="TPR" evidence="7">
    <location>
        <begin position="797"/>
        <end position="830"/>
    </location>
</feature>
<dbReference type="GO" id="GO:0000160">
    <property type="term" value="P:phosphorelay signal transduction system"/>
    <property type="evidence" value="ECO:0007669"/>
    <property type="project" value="InterPro"/>
</dbReference>
<evidence type="ECO:0000256" key="7">
    <source>
        <dbReference type="PROSITE-ProRule" id="PRU00339"/>
    </source>
</evidence>
<keyword evidence="11" id="KW-1185">Reference proteome</keyword>
<dbReference type="Pfam" id="PF07719">
    <property type="entry name" value="TPR_2"/>
    <property type="match status" value="1"/>
</dbReference>
<dbReference type="EMBL" id="JACHBR010000001">
    <property type="protein sequence ID" value="MBB5624592.1"/>
    <property type="molecule type" value="Genomic_DNA"/>
</dbReference>
<evidence type="ECO:0000313" key="10">
    <source>
        <dbReference type="EMBL" id="MBB5624592.1"/>
    </source>
</evidence>
<evidence type="ECO:0000259" key="9">
    <source>
        <dbReference type="PROSITE" id="PS51755"/>
    </source>
</evidence>
<keyword evidence="3 7" id="KW-0802">TPR repeat</keyword>
<dbReference type="GO" id="GO:0043531">
    <property type="term" value="F:ADP binding"/>
    <property type="evidence" value="ECO:0007669"/>
    <property type="project" value="InterPro"/>
</dbReference>
<keyword evidence="2" id="KW-0677">Repeat</keyword>
<name>A0A7W9DMQ0_9ACTN</name>
<dbReference type="InterPro" id="IPR051677">
    <property type="entry name" value="AfsR-DnrI-RedD_regulator"/>
</dbReference>
<keyword evidence="4" id="KW-0805">Transcription regulation</keyword>
<dbReference type="SMART" id="SM01043">
    <property type="entry name" value="BTAD"/>
    <property type="match status" value="1"/>
</dbReference>
<dbReference type="SMART" id="SM00862">
    <property type="entry name" value="Trans_reg_C"/>
    <property type="match status" value="1"/>
</dbReference>
<dbReference type="InterPro" id="IPR013105">
    <property type="entry name" value="TPR_2"/>
</dbReference>
<evidence type="ECO:0000256" key="2">
    <source>
        <dbReference type="ARBA" id="ARBA00022737"/>
    </source>
</evidence>
<accession>A0A7W9DMQ0</accession>
<dbReference type="InterPro" id="IPR027417">
    <property type="entry name" value="P-loop_NTPase"/>
</dbReference>
<dbReference type="InterPro" id="IPR019734">
    <property type="entry name" value="TPR_rpt"/>
</dbReference>
<evidence type="ECO:0000256" key="8">
    <source>
        <dbReference type="PROSITE-ProRule" id="PRU01091"/>
    </source>
</evidence>
<evidence type="ECO:0000256" key="6">
    <source>
        <dbReference type="ARBA" id="ARBA00023163"/>
    </source>
</evidence>
<keyword evidence="5 8" id="KW-0238">DNA-binding</keyword>
<dbReference type="Proteomes" id="UP000588112">
    <property type="component" value="Unassembled WGS sequence"/>
</dbReference>
<dbReference type="AlphaFoldDB" id="A0A7W9DMQ0"/>
<dbReference type="Pfam" id="PF03704">
    <property type="entry name" value="BTAD"/>
    <property type="match status" value="1"/>
</dbReference>
<keyword evidence="6" id="KW-0804">Transcription</keyword>
<dbReference type="PRINTS" id="PR00364">
    <property type="entry name" value="DISEASERSIST"/>
</dbReference>
<dbReference type="Pfam" id="PF00486">
    <property type="entry name" value="Trans_reg_C"/>
    <property type="match status" value="1"/>
</dbReference>
<evidence type="ECO:0000256" key="1">
    <source>
        <dbReference type="ARBA" id="ARBA00005820"/>
    </source>
</evidence>
<dbReference type="InterPro" id="IPR005158">
    <property type="entry name" value="BTAD"/>
</dbReference>
<dbReference type="SUPFAM" id="SSF48452">
    <property type="entry name" value="TPR-like"/>
    <property type="match status" value="3"/>
</dbReference>
<dbReference type="InterPro" id="IPR016032">
    <property type="entry name" value="Sig_transdc_resp-reg_C-effctor"/>
</dbReference>
<comment type="similarity">
    <text evidence="1">Belongs to the AfsR/DnrI/RedD regulatory family.</text>
</comment>
<dbReference type="GO" id="GO:0003677">
    <property type="term" value="F:DNA binding"/>
    <property type="evidence" value="ECO:0007669"/>
    <property type="project" value="UniProtKB-UniRule"/>
</dbReference>
<gene>
    <name evidence="10" type="ORF">BJ981_000291</name>
</gene>
<feature type="domain" description="OmpR/PhoB-type" evidence="9">
    <location>
        <begin position="1"/>
        <end position="95"/>
    </location>
</feature>
<feature type="repeat" description="TPR" evidence="7">
    <location>
        <begin position="837"/>
        <end position="870"/>
    </location>
</feature>
<organism evidence="10 11">
    <name type="scientific">Sphaerisporangium krabiense</name>
    <dbReference type="NCBI Taxonomy" id="763782"/>
    <lineage>
        <taxon>Bacteria</taxon>
        <taxon>Bacillati</taxon>
        <taxon>Actinomycetota</taxon>
        <taxon>Actinomycetes</taxon>
        <taxon>Streptosporangiales</taxon>
        <taxon>Streptosporangiaceae</taxon>
        <taxon>Sphaerisporangium</taxon>
    </lineage>
</organism>
<dbReference type="Gene3D" id="1.10.10.10">
    <property type="entry name" value="Winged helix-like DNA-binding domain superfamily/Winged helix DNA-binding domain"/>
    <property type="match status" value="1"/>
</dbReference>
<evidence type="ECO:0000313" key="11">
    <source>
        <dbReference type="Proteomes" id="UP000588112"/>
    </source>
</evidence>
<dbReference type="PROSITE" id="PS50005">
    <property type="entry name" value="TPR"/>
    <property type="match status" value="3"/>
</dbReference>
<dbReference type="PANTHER" id="PTHR35807">
    <property type="entry name" value="TRANSCRIPTIONAL REGULATOR REDD-RELATED"/>
    <property type="match status" value="1"/>
</dbReference>
<dbReference type="PROSITE" id="PS50293">
    <property type="entry name" value="TPR_REGION"/>
    <property type="match status" value="1"/>
</dbReference>
<dbReference type="RefSeq" id="WP_184607945.1">
    <property type="nucleotide sequence ID" value="NZ_BOOS01000010.1"/>
</dbReference>
<dbReference type="Gene3D" id="3.40.50.300">
    <property type="entry name" value="P-loop containing nucleotide triphosphate hydrolases"/>
    <property type="match status" value="1"/>
</dbReference>
<proteinExistence type="inferred from homology"/>
<dbReference type="CDD" id="cd15831">
    <property type="entry name" value="BTAD"/>
    <property type="match status" value="1"/>
</dbReference>
<reference evidence="10 11" key="1">
    <citation type="submission" date="2020-08" db="EMBL/GenBank/DDBJ databases">
        <title>Sequencing the genomes of 1000 actinobacteria strains.</title>
        <authorList>
            <person name="Klenk H.-P."/>
        </authorList>
    </citation>
    <scope>NUCLEOTIDE SEQUENCE [LARGE SCALE GENOMIC DNA]</scope>
    <source>
        <strain evidence="10 11">DSM 45790</strain>
    </source>
</reference>
<dbReference type="SUPFAM" id="SSF46894">
    <property type="entry name" value="C-terminal effector domain of the bipartite response regulators"/>
    <property type="match status" value="1"/>
</dbReference>
<dbReference type="PANTHER" id="PTHR35807:SF1">
    <property type="entry name" value="TRANSCRIPTIONAL REGULATOR REDD"/>
    <property type="match status" value="1"/>
</dbReference>
<dbReference type="PROSITE" id="PS51755">
    <property type="entry name" value="OMPR_PHOB"/>
    <property type="match status" value="1"/>
</dbReference>
<comment type="caution">
    <text evidence="10">The sequence shown here is derived from an EMBL/GenBank/DDBJ whole genome shotgun (WGS) entry which is preliminary data.</text>
</comment>
<dbReference type="InterPro" id="IPR011990">
    <property type="entry name" value="TPR-like_helical_dom_sf"/>
</dbReference>
<feature type="DNA-binding region" description="OmpR/PhoB-type" evidence="8">
    <location>
        <begin position="1"/>
        <end position="95"/>
    </location>
</feature>
<dbReference type="InterPro" id="IPR036388">
    <property type="entry name" value="WH-like_DNA-bd_sf"/>
</dbReference>
<dbReference type="GO" id="GO:0006355">
    <property type="term" value="P:regulation of DNA-templated transcription"/>
    <property type="evidence" value="ECO:0007669"/>
    <property type="project" value="InterPro"/>
</dbReference>
<evidence type="ECO:0000256" key="5">
    <source>
        <dbReference type="ARBA" id="ARBA00023125"/>
    </source>
</evidence>
<dbReference type="InterPro" id="IPR001867">
    <property type="entry name" value="OmpR/PhoB-type_DNA-bd"/>
</dbReference>
<dbReference type="SUPFAM" id="SSF52540">
    <property type="entry name" value="P-loop containing nucleoside triphosphate hydrolases"/>
    <property type="match status" value="1"/>
</dbReference>
<dbReference type="Gene3D" id="1.25.40.10">
    <property type="entry name" value="Tetratricopeptide repeat domain"/>
    <property type="match status" value="2"/>
</dbReference>